<dbReference type="SUPFAM" id="SSF47823">
    <property type="entry name" value="lambda integrase-like, N-terminal domain"/>
    <property type="match status" value="1"/>
</dbReference>
<dbReference type="InterPro" id="IPR010998">
    <property type="entry name" value="Integrase_recombinase_N"/>
</dbReference>
<dbReference type="Gene3D" id="1.10.443.10">
    <property type="entry name" value="Intergrase catalytic core"/>
    <property type="match status" value="1"/>
</dbReference>
<reference evidence="14 15" key="1">
    <citation type="submission" date="2014-04" db="EMBL/GenBank/DDBJ databases">
        <title>Draft genome sequence of Bacillus azotoformans MEV2011, a (co-) denitrifying strain unable to grow in the presence of oxygen.</title>
        <authorList>
            <person name="Nielsen M."/>
            <person name="Schreiber L."/>
            <person name="Finster K."/>
            <person name="Schramm A."/>
        </authorList>
    </citation>
    <scope>NUCLEOTIDE SEQUENCE [LARGE SCALE GENOMIC DNA]</scope>
    <source>
        <strain evidence="14 15">MEV2011</strain>
    </source>
</reference>
<dbReference type="NCBIfam" id="NF040815">
    <property type="entry name" value="recomb_XerA_Arch"/>
    <property type="match status" value="1"/>
</dbReference>
<evidence type="ECO:0000256" key="2">
    <source>
        <dbReference type="ARBA" id="ARBA00010450"/>
    </source>
</evidence>
<feature type="domain" description="Core-binding (CB)" evidence="13">
    <location>
        <begin position="1"/>
        <end position="86"/>
    </location>
</feature>
<dbReference type="InterPro" id="IPR044068">
    <property type="entry name" value="CB"/>
</dbReference>
<evidence type="ECO:0000256" key="8">
    <source>
        <dbReference type="ARBA" id="ARBA00023125"/>
    </source>
</evidence>
<dbReference type="GO" id="GO:0009037">
    <property type="term" value="F:tyrosine-based site-specific recombinase activity"/>
    <property type="evidence" value="ECO:0007669"/>
    <property type="project" value="UniProtKB-UniRule"/>
</dbReference>
<evidence type="ECO:0000256" key="5">
    <source>
        <dbReference type="ARBA" id="ARBA00022618"/>
    </source>
</evidence>
<dbReference type="Pfam" id="PF00589">
    <property type="entry name" value="Phage_integrase"/>
    <property type="match status" value="1"/>
</dbReference>
<dbReference type="NCBIfam" id="NF001399">
    <property type="entry name" value="PRK00283.1"/>
    <property type="match status" value="1"/>
</dbReference>
<feature type="active site" evidence="11">
    <location>
        <position position="268"/>
    </location>
</feature>
<evidence type="ECO:0000256" key="1">
    <source>
        <dbReference type="ARBA" id="ARBA00004496"/>
    </source>
</evidence>
<dbReference type="InterPro" id="IPR023009">
    <property type="entry name" value="Tyrosine_recombinase_XerC/XerD"/>
</dbReference>
<dbReference type="SUPFAM" id="SSF56349">
    <property type="entry name" value="DNA breaking-rejoining enzymes"/>
    <property type="match status" value="1"/>
</dbReference>
<keyword evidence="5 11" id="KW-0132">Cell division</keyword>
<evidence type="ECO:0000256" key="6">
    <source>
        <dbReference type="ARBA" id="ARBA00022829"/>
    </source>
</evidence>
<evidence type="ECO:0000313" key="15">
    <source>
        <dbReference type="Proteomes" id="UP000027936"/>
    </source>
</evidence>
<dbReference type="InterPro" id="IPR011932">
    <property type="entry name" value="Recomb_XerD"/>
</dbReference>
<organism evidence="14 15">
    <name type="scientific">Schinkia azotoformans MEV2011</name>
    <dbReference type="NCBI Taxonomy" id="1348973"/>
    <lineage>
        <taxon>Bacteria</taxon>
        <taxon>Bacillati</taxon>
        <taxon>Bacillota</taxon>
        <taxon>Bacilli</taxon>
        <taxon>Bacillales</taxon>
        <taxon>Bacillaceae</taxon>
        <taxon>Calidifontibacillus/Schinkia group</taxon>
        <taxon>Schinkia</taxon>
    </lineage>
</organism>
<dbReference type="InterPro" id="IPR004107">
    <property type="entry name" value="Integrase_SAM-like_N"/>
</dbReference>
<dbReference type="InterPro" id="IPR050090">
    <property type="entry name" value="Tyrosine_recombinase_XerCD"/>
</dbReference>
<name>A0A072NI08_SCHAZ</name>
<dbReference type="NCBIfam" id="TIGR02225">
    <property type="entry name" value="recomb_XerD"/>
    <property type="match status" value="1"/>
</dbReference>
<keyword evidence="8 11" id="KW-0238">DNA-binding</keyword>
<dbReference type="AlphaFoldDB" id="A0A072NI08"/>
<dbReference type="GO" id="GO:0005737">
    <property type="term" value="C:cytoplasm"/>
    <property type="evidence" value="ECO:0007669"/>
    <property type="project" value="UniProtKB-SubCell"/>
</dbReference>
<accession>A0A072NI08</accession>
<dbReference type="CDD" id="cd00798">
    <property type="entry name" value="INT_XerDC_C"/>
    <property type="match status" value="1"/>
</dbReference>
<feature type="active site" evidence="11">
    <location>
        <position position="245"/>
    </location>
</feature>
<dbReference type="OrthoDB" id="9801717at2"/>
<evidence type="ECO:0000256" key="9">
    <source>
        <dbReference type="ARBA" id="ARBA00023172"/>
    </source>
</evidence>
<evidence type="ECO:0000256" key="7">
    <source>
        <dbReference type="ARBA" id="ARBA00022908"/>
    </source>
</evidence>
<keyword evidence="10 11" id="KW-0131">Cell cycle</keyword>
<comment type="caution">
    <text evidence="14">The sequence shown here is derived from an EMBL/GenBank/DDBJ whole genome shotgun (WGS) entry which is preliminary data.</text>
</comment>
<dbReference type="GO" id="GO:0006313">
    <property type="term" value="P:DNA transposition"/>
    <property type="evidence" value="ECO:0007669"/>
    <property type="project" value="UniProtKB-UniRule"/>
</dbReference>
<dbReference type="Pfam" id="PF02899">
    <property type="entry name" value="Phage_int_SAM_1"/>
    <property type="match status" value="1"/>
</dbReference>
<dbReference type="PROSITE" id="PS51900">
    <property type="entry name" value="CB"/>
    <property type="match status" value="1"/>
</dbReference>
<dbReference type="PATRIC" id="fig|1348973.3.peg.3257"/>
<dbReference type="EMBL" id="JJRY01000015">
    <property type="protein sequence ID" value="KEF37344.1"/>
    <property type="molecule type" value="Genomic_DNA"/>
</dbReference>
<comment type="similarity">
    <text evidence="2 11">Belongs to the 'phage' integrase family. XerD subfamily.</text>
</comment>
<keyword evidence="4 11" id="KW-0963">Cytoplasm</keyword>
<protein>
    <recommendedName>
        <fullName evidence="3 11">Tyrosine recombinase XerD</fullName>
    </recommendedName>
</protein>
<evidence type="ECO:0000256" key="10">
    <source>
        <dbReference type="ARBA" id="ARBA00023306"/>
    </source>
</evidence>
<evidence type="ECO:0000259" key="13">
    <source>
        <dbReference type="PROSITE" id="PS51900"/>
    </source>
</evidence>
<proteinExistence type="inferred from homology"/>
<dbReference type="GO" id="GO:0007059">
    <property type="term" value="P:chromosome segregation"/>
    <property type="evidence" value="ECO:0007669"/>
    <property type="project" value="UniProtKB-UniRule"/>
</dbReference>
<keyword evidence="6 11" id="KW-0159">Chromosome partition</keyword>
<dbReference type="Proteomes" id="UP000027936">
    <property type="component" value="Unassembled WGS sequence"/>
</dbReference>
<dbReference type="GO" id="GO:0003677">
    <property type="term" value="F:DNA binding"/>
    <property type="evidence" value="ECO:0007669"/>
    <property type="project" value="UniProtKB-UniRule"/>
</dbReference>
<dbReference type="HAMAP" id="MF_01808">
    <property type="entry name" value="Recomb_XerC_XerD"/>
    <property type="match status" value="1"/>
</dbReference>
<dbReference type="Gene3D" id="1.10.150.130">
    <property type="match status" value="1"/>
</dbReference>
<evidence type="ECO:0000256" key="11">
    <source>
        <dbReference type="HAMAP-Rule" id="MF_01807"/>
    </source>
</evidence>
<comment type="subunit">
    <text evidence="11">Forms a cyclic heterotetrameric complex composed of two molecules of XerC and two molecules of XerD.</text>
</comment>
<feature type="active site" description="O-(3'-phospho-DNA)-tyrosine intermediate" evidence="11">
    <location>
        <position position="277"/>
    </location>
</feature>
<feature type="active site" evidence="11">
    <location>
        <position position="147"/>
    </location>
</feature>
<dbReference type="GO" id="GO:0051301">
    <property type="term" value="P:cell division"/>
    <property type="evidence" value="ECO:0007669"/>
    <property type="project" value="UniProtKB-KW"/>
</dbReference>
<sequence length="296" mass="33631">MNDHLEEFLQYLLTEHGAAKNTVDSYRRDIKQYIKYLETAEKLQSFDAVGRIHIFNYLASLKENGKASSSISRTLSSIRALYQFLLRQKITMEDPTLHIQSPQLEKRIPTVLTLAEVETLLNTPKEDNEYGVRDKAMLELLYATGIRVSELVSLNLEDVNVTLGFVRCSGKGKKERVIPLGKIATTVLVNYLENARGKLLKDKENEALFVNHHGQRLSRQGFWKILKGIGKDANIEKELTPHTLRHSFATHLLENGADLQAVQEMLGHADISTTQIYLQASKARLTDIYKAYHPRA</sequence>
<dbReference type="PANTHER" id="PTHR30349">
    <property type="entry name" value="PHAGE INTEGRASE-RELATED"/>
    <property type="match status" value="1"/>
</dbReference>
<dbReference type="InterPro" id="IPR013762">
    <property type="entry name" value="Integrase-like_cat_sf"/>
</dbReference>
<evidence type="ECO:0000259" key="12">
    <source>
        <dbReference type="PROSITE" id="PS51898"/>
    </source>
</evidence>
<feature type="domain" description="Tyr recombinase" evidence="12">
    <location>
        <begin position="107"/>
        <end position="290"/>
    </location>
</feature>
<feature type="active site" evidence="11">
    <location>
        <position position="242"/>
    </location>
</feature>
<dbReference type="InterPro" id="IPR011010">
    <property type="entry name" value="DNA_brk_join_enz"/>
</dbReference>
<dbReference type="RefSeq" id="WP_035196948.1">
    <property type="nucleotide sequence ID" value="NZ_JJRY01000015.1"/>
</dbReference>
<dbReference type="PROSITE" id="PS51898">
    <property type="entry name" value="TYR_RECOMBINASE"/>
    <property type="match status" value="1"/>
</dbReference>
<evidence type="ECO:0000256" key="3">
    <source>
        <dbReference type="ARBA" id="ARBA00015810"/>
    </source>
</evidence>
<comment type="subcellular location">
    <subcellularLocation>
        <location evidence="1 11">Cytoplasm</location>
    </subcellularLocation>
</comment>
<feature type="active site" evidence="11">
    <location>
        <position position="171"/>
    </location>
</feature>
<comment type="function">
    <text evidence="11">Site-specific tyrosine recombinase, which acts by catalyzing the cutting and rejoining of the recombining DNA molecules. The XerC-XerD complex is essential to convert dimers of the bacterial chromosome into monomers to permit their segregation at cell division. It also contributes to the segregational stability of plasmids.</text>
</comment>
<evidence type="ECO:0000256" key="4">
    <source>
        <dbReference type="ARBA" id="ARBA00022490"/>
    </source>
</evidence>
<evidence type="ECO:0000313" key="14">
    <source>
        <dbReference type="EMBL" id="KEF37344.1"/>
    </source>
</evidence>
<dbReference type="HAMAP" id="MF_01807">
    <property type="entry name" value="Recomb_XerD"/>
    <property type="match status" value="1"/>
</dbReference>
<gene>
    <name evidence="11" type="primary">xerD</name>
    <name evidence="14" type="ORF">M670_03378</name>
</gene>
<keyword evidence="9 11" id="KW-0233">DNA recombination</keyword>
<dbReference type="InterPro" id="IPR002104">
    <property type="entry name" value="Integrase_catalytic"/>
</dbReference>
<dbReference type="PANTHER" id="PTHR30349:SF81">
    <property type="entry name" value="TYROSINE RECOMBINASE XERC"/>
    <property type="match status" value="1"/>
</dbReference>
<keyword evidence="7 11" id="KW-0229">DNA integration</keyword>